<sequence length="89" mass="9461">MVETFCKNSLFSSSTAAQVRSSMPELRRRSELVRNRSPVANPKSTDLRRDASALLVSFLHATIAQNPVSCSGDLGLAASRVVVAVTVAG</sequence>
<dbReference type="AlphaFoldDB" id="A0A2P5FSQ1"/>
<protein>
    <submittedName>
        <fullName evidence="1">Uncharacterized protein</fullName>
    </submittedName>
</protein>
<accession>A0A2P5FSQ1</accession>
<evidence type="ECO:0000313" key="2">
    <source>
        <dbReference type="Proteomes" id="UP000237000"/>
    </source>
</evidence>
<dbReference type="EMBL" id="JXTC01000011">
    <property type="protein sequence ID" value="POO00825.1"/>
    <property type="molecule type" value="Genomic_DNA"/>
</dbReference>
<keyword evidence="2" id="KW-1185">Reference proteome</keyword>
<reference evidence="2" key="1">
    <citation type="submission" date="2016-06" db="EMBL/GenBank/DDBJ databases">
        <title>Parallel loss of symbiosis genes in relatives of nitrogen-fixing non-legume Parasponia.</title>
        <authorList>
            <person name="Van Velzen R."/>
            <person name="Holmer R."/>
            <person name="Bu F."/>
            <person name="Rutten L."/>
            <person name="Van Zeijl A."/>
            <person name="Liu W."/>
            <person name="Santuari L."/>
            <person name="Cao Q."/>
            <person name="Sharma T."/>
            <person name="Shen D."/>
            <person name="Roswanjaya Y."/>
            <person name="Wardhani T."/>
            <person name="Kalhor M.S."/>
            <person name="Jansen J."/>
            <person name="Van den Hoogen J."/>
            <person name="Gungor B."/>
            <person name="Hartog M."/>
            <person name="Hontelez J."/>
            <person name="Verver J."/>
            <person name="Yang W.-C."/>
            <person name="Schijlen E."/>
            <person name="Repin R."/>
            <person name="Schilthuizen M."/>
            <person name="Schranz E."/>
            <person name="Heidstra R."/>
            <person name="Miyata K."/>
            <person name="Fedorova E."/>
            <person name="Kohlen W."/>
            <person name="Bisseling T."/>
            <person name="Smit S."/>
            <person name="Geurts R."/>
        </authorList>
    </citation>
    <scope>NUCLEOTIDE SEQUENCE [LARGE SCALE GENOMIC DNA]</scope>
    <source>
        <strain evidence="2">cv. RG33-2</strain>
    </source>
</reference>
<dbReference type="Proteomes" id="UP000237000">
    <property type="component" value="Unassembled WGS sequence"/>
</dbReference>
<comment type="caution">
    <text evidence="1">The sequence shown here is derived from an EMBL/GenBank/DDBJ whole genome shotgun (WGS) entry which is preliminary data.</text>
</comment>
<name>A0A2P5FSQ1_TREOI</name>
<evidence type="ECO:0000313" key="1">
    <source>
        <dbReference type="EMBL" id="POO00825.1"/>
    </source>
</evidence>
<gene>
    <name evidence="1" type="ORF">TorRG33x02_034560</name>
</gene>
<dbReference type="InParanoid" id="A0A2P5FSQ1"/>
<proteinExistence type="predicted"/>
<organism evidence="1 2">
    <name type="scientific">Trema orientale</name>
    <name type="common">Charcoal tree</name>
    <name type="synonym">Celtis orientalis</name>
    <dbReference type="NCBI Taxonomy" id="63057"/>
    <lineage>
        <taxon>Eukaryota</taxon>
        <taxon>Viridiplantae</taxon>
        <taxon>Streptophyta</taxon>
        <taxon>Embryophyta</taxon>
        <taxon>Tracheophyta</taxon>
        <taxon>Spermatophyta</taxon>
        <taxon>Magnoliopsida</taxon>
        <taxon>eudicotyledons</taxon>
        <taxon>Gunneridae</taxon>
        <taxon>Pentapetalae</taxon>
        <taxon>rosids</taxon>
        <taxon>fabids</taxon>
        <taxon>Rosales</taxon>
        <taxon>Cannabaceae</taxon>
        <taxon>Trema</taxon>
    </lineage>
</organism>